<evidence type="ECO:0000313" key="3">
    <source>
        <dbReference type="Proteomes" id="UP000004994"/>
    </source>
</evidence>
<protein>
    <submittedName>
        <fullName evidence="2">Uncharacterized protein</fullName>
    </submittedName>
</protein>
<dbReference type="Gramene" id="Solyc08g061493.1.1">
    <property type="protein sequence ID" value="Solyc08g061493.1.1"/>
    <property type="gene ID" value="Solyc08g061493.1"/>
</dbReference>
<dbReference type="EnsemblPlants" id="Solyc08g061493.1.1">
    <property type="protein sequence ID" value="Solyc08g061493.1.1"/>
    <property type="gene ID" value="Solyc08g061493.1"/>
</dbReference>
<dbReference type="InParanoid" id="A0A3Q7HPC8"/>
<reference evidence="2" key="1">
    <citation type="journal article" date="2012" name="Nature">
        <title>The tomato genome sequence provides insights into fleshy fruit evolution.</title>
        <authorList>
            <consortium name="Tomato Genome Consortium"/>
        </authorList>
    </citation>
    <scope>NUCLEOTIDE SEQUENCE [LARGE SCALE GENOMIC DNA]</scope>
    <source>
        <strain evidence="2">cv. Heinz 1706</strain>
    </source>
</reference>
<sequence>MVEAGDVWDWEESIWAVETEESMSTTAQAPLIVQGLAPFEVEVAAPRPPFTVYRAASPIQCDTRAVPWNYNKREMNVEETDVATRVTRSGRIYTSKNLVQGSSSKSKAPVVELEDQGIWKKPKNHRYDGLARFRAWERFGAELQGIIEPIQPVRHSTTFGLGYKYTTEEWIDWQPPRDGYYYPLKKPIPPLHPSFRSADFMGGSIDEISDDLKGLSLTKEEGKVCNIVINEEEKGGPSGSKEAKISVSNWTSTPSRPRRASGKIHYKNVESETMAYNETAQLNINDLEEVEDNEVPEELIKRVEEFEEKPNPNLVEIEVVNLGNAKVIQETRVSIHMTKEDKKEYTEFLIENRDIFAWSYADMTGLSTSIVAHRLPTDPACPPVK</sequence>
<reference evidence="2" key="2">
    <citation type="submission" date="2019-01" db="UniProtKB">
        <authorList>
            <consortium name="EnsemblPlants"/>
        </authorList>
    </citation>
    <scope>IDENTIFICATION</scope>
    <source>
        <strain evidence="2">cv. Heinz 1706</strain>
    </source>
</reference>
<feature type="region of interest" description="Disordered" evidence="1">
    <location>
        <begin position="234"/>
        <end position="262"/>
    </location>
</feature>
<dbReference type="AlphaFoldDB" id="A0A3Q7HPC8"/>
<evidence type="ECO:0000313" key="2">
    <source>
        <dbReference type="EnsemblPlants" id="Solyc08g061493.1.1"/>
    </source>
</evidence>
<feature type="compositionally biased region" description="Polar residues" evidence="1">
    <location>
        <begin position="246"/>
        <end position="255"/>
    </location>
</feature>
<keyword evidence="3" id="KW-1185">Reference proteome</keyword>
<name>A0A3Q7HPC8_SOLLC</name>
<evidence type="ECO:0000256" key="1">
    <source>
        <dbReference type="SAM" id="MobiDB-lite"/>
    </source>
</evidence>
<proteinExistence type="predicted"/>
<accession>A0A3Q7HPC8</accession>
<organism evidence="2">
    <name type="scientific">Solanum lycopersicum</name>
    <name type="common">Tomato</name>
    <name type="synonym">Lycopersicon esculentum</name>
    <dbReference type="NCBI Taxonomy" id="4081"/>
    <lineage>
        <taxon>Eukaryota</taxon>
        <taxon>Viridiplantae</taxon>
        <taxon>Streptophyta</taxon>
        <taxon>Embryophyta</taxon>
        <taxon>Tracheophyta</taxon>
        <taxon>Spermatophyta</taxon>
        <taxon>Magnoliopsida</taxon>
        <taxon>eudicotyledons</taxon>
        <taxon>Gunneridae</taxon>
        <taxon>Pentapetalae</taxon>
        <taxon>asterids</taxon>
        <taxon>lamiids</taxon>
        <taxon>Solanales</taxon>
        <taxon>Solanaceae</taxon>
        <taxon>Solanoideae</taxon>
        <taxon>Solaneae</taxon>
        <taxon>Solanum</taxon>
        <taxon>Solanum subgen. Lycopersicon</taxon>
    </lineage>
</organism>
<dbReference type="Proteomes" id="UP000004994">
    <property type="component" value="Chromosome 8"/>
</dbReference>